<dbReference type="PANTHER" id="PTHR35562">
    <property type="entry name" value="DNA ENDONUCLEASE SMRA-RELATED"/>
    <property type="match status" value="1"/>
</dbReference>
<dbReference type="RefSeq" id="WP_015752106.1">
    <property type="nucleotide sequence ID" value="NC_013223.1"/>
</dbReference>
<protein>
    <submittedName>
        <fullName evidence="3">Smr protein/MutS2</fullName>
    </submittedName>
</protein>
<proteinExistence type="predicted"/>
<dbReference type="KEGG" id="drt:Dret_1679"/>
<evidence type="ECO:0000313" key="4">
    <source>
        <dbReference type="Proteomes" id="UP000001052"/>
    </source>
</evidence>
<dbReference type="PANTHER" id="PTHR35562:SF2">
    <property type="entry name" value="DNA ENDONUCLEASE SMRA-RELATED"/>
    <property type="match status" value="1"/>
</dbReference>
<dbReference type="Gene3D" id="3.30.1370.110">
    <property type="match status" value="1"/>
</dbReference>
<dbReference type="InterPro" id="IPR036063">
    <property type="entry name" value="Smr_dom_sf"/>
</dbReference>
<evidence type="ECO:0000256" key="1">
    <source>
        <dbReference type="SAM" id="MobiDB-lite"/>
    </source>
</evidence>
<organism evidence="3 4">
    <name type="scientific">Desulfohalobium retbaense (strain ATCC 49708 / DSM 5692 / JCM 16813 / HR100)</name>
    <dbReference type="NCBI Taxonomy" id="485915"/>
    <lineage>
        <taxon>Bacteria</taxon>
        <taxon>Pseudomonadati</taxon>
        <taxon>Thermodesulfobacteriota</taxon>
        <taxon>Desulfovibrionia</taxon>
        <taxon>Desulfovibrionales</taxon>
        <taxon>Desulfohalobiaceae</taxon>
        <taxon>Desulfohalobium</taxon>
    </lineage>
</organism>
<dbReference type="Pfam" id="PF01713">
    <property type="entry name" value="Smr"/>
    <property type="match status" value="1"/>
</dbReference>
<name>C8X3G6_DESRD</name>
<reference evidence="4" key="1">
    <citation type="submission" date="2009-09" db="EMBL/GenBank/DDBJ databases">
        <title>The complete chromosome of Desulfohalobium retbaense DSM 5692.</title>
        <authorList>
            <consortium name="US DOE Joint Genome Institute (JGI-PGF)"/>
            <person name="Lucas S."/>
            <person name="Copeland A."/>
            <person name="Lapidus A."/>
            <person name="Glavina del Rio T."/>
            <person name="Dalin E."/>
            <person name="Tice H."/>
            <person name="Bruce D."/>
            <person name="Goodwin L."/>
            <person name="Pitluck S."/>
            <person name="Kyrpides N."/>
            <person name="Mavromatis K."/>
            <person name="Ivanova N."/>
            <person name="Mikhailova N."/>
            <person name="Munk A.C."/>
            <person name="Brettin T."/>
            <person name="Detter J.C."/>
            <person name="Han C."/>
            <person name="Tapia R."/>
            <person name="Larimer F."/>
            <person name="Land M."/>
            <person name="Hauser L."/>
            <person name="Markowitz V."/>
            <person name="Cheng J.-F."/>
            <person name="Hugenholtz P."/>
            <person name="Woyke T."/>
            <person name="Wu D."/>
            <person name="Spring S."/>
            <person name="Klenk H.-P."/>
            <person name="Eisen J.A."/>
        </authorList>
    </citation>
    <scope>NUCLEOTIDE SEQUENCE [LARGE SCALE GENOMIC DNA]</scope>
    <source>
        <strain evidence="4">DSM 5692</strain>
    </source>
</reference>
<dbReference type="EMBL" id="CP001734">
    <property type="protein sequence ID" value="ACV68963.1"/>
    <property type="molecule type" value="Genomic_DNA"/>
</dbReference>
<feature type="compositionally biased region" description="Polar residues" evidence="1">
    <location>
        <begin position="41"/>
        <end position="51"/>
    </location>
</feature>
<dbReference type="SUPFAM" id="SSF160443">
    <property type="entry name" value="SMR domain-like"/>
    <property type="match status" value="1"/>
</dbReference>
<evidence type="ECO:0000259" key="2">
    <source>
        <dbReference type="PROSITE" id="PS50828"/>
    </source>
</evidence>
<dbReference type="eggNOG" id="COG2840">
    <property type="taxonomic scope" value="Bacteria"/>
</dbReference>
<feature type="compositionally biased region" description="Polar residues" evidence="1">
    <location>
        <begin position="63"/>
        <end position="74"/>
    </location>
</feature>
<dbReference type="STRING" id="485915.Dret_1679"/>
<dbReference type="InterPro" id="IPR002625">
    <property type="entry name" value="Smr_dom"/>
</dbReference>
<dbReference type="AlphaFoldDB" id="C8X3G6"/>
<dbReference type="SMART" id="SM00463">
    <property type="entry name" value="SMR"/>
    <property type="match status" value="1"/>
</dbReference>
<dbReference type="Proteomes" id="UP000001052">
    <property type="component" value="Chromosome"/>
</dbReference>
<dbReference type="PROSITE" id="PS50828">
    <property type="entry name" value="SMR"/>
    <property type="match status" value="1"/>
</dbReference>
<accession>C8X3G6</accession>
<feature type="region of interest" description="Disordered" evidence="1">
    <location>
        <begin position="99"/>
        <end position="118"/>
    </location>
</feature>
<gene>
    <name evidence="3" type="ordered locus">Dret_1679</name>
</gene>
<feature type="domain" description="Smr" evidence="2">
    <location>
        <begin position="171"/>
        <end position="255"/>
    </location>
</feature>
<feature type="region of interest" description="Disordered" evidence="1">
    <location>
        <begin position="1"/>
        <end position="83"/>
    </location>
</feature>
<dbReference type="HOGENOM" id="CLU_055978_0_0_7"/>
<feature type="compositionally biased region" description="Basic and acidic residues" evidence="1">
    <location>
        <begin position="8"/>
        <end position="24"/>
    </location>
</feature>
<reference evidence="3 4" key="2">
    <citation type="journal article" date="2010" name="Stand. Genomic Sci.">
        <title>Complete genome sequence of Desulfohalobium retbaense type strain (HR(100)).</title>
        <authorList>
            <person name="Spring S."/>
            <person name="Nolan M."/>
            <person name="Lapidus A."/>
            <person name="Glavina Del Rio T."/>
            <person name="Copeland A."/>
            <person name="Tice H."/>
            <person name="Cheng J.F."/>
            <person name="Lucas S."/>
            <person name="Land M."/>
            <person name="Chen F."/>
            <person name="Bruce D."/>
            <person name="Goodwin L."/>
            <person name="Pitluck S."/>
            <person name="Ivanova N."/>
            <person name="Mavromatis K."/>
            <person name="Mikhailova N."/>
            <person name="Pati A."/>
            <person name="Chen A."/>
            <person name="Palaniappan K."/>
            <person name="Hauser L."/>
            <person name="Chang Y.J."/>
            <person name="Jeffries C.D."/>
            <person name="Munk C."/>
            <person name="Kiss H."/>
            <person name="Chain P."/>
            <person name="Han C."/>
            <person name="Brettin T."/>
            <person name="Detter J.C."/>
            <person name="Schuler E."/>
            <person name="Goker M."/>
            <person name="Rohde M."/>
            <person name="Bristow J."/>
            <person name="Eisen J.A."/>
            <person name="Markowitz V."/>
            <person name="Hugenholtz P."/>
            <person name="Kyrpides N.C."/>
            <person name="Klenk H.P."/>
        </authorList>
    </citation>
    <scope>NUCLEOTIDE SEQUENCE [LARGE SCALE GENOMIC DNA]</scope>
    <source>
        <strain evidence="3 4">DSM 5692</strain>
    </source>
</reference>
<sequence>MRFTSFEELARNMEKQGQKKDGAKNPKAAGTKPASPRSKQRPANQSPPTASKQKKGTGPARPQSGSRSPANTPAQEREPDEESRLFQQAMQGVRPLKANGRQVPAPTNVHNPPAPDQSEAEAKAYLRELVQGNVEFELEHTSEFIEGHVRGLDQRKVRKLKAGQYSFEAHLDLHGANTDGAKLELLEFVRSQYLLGRRCLLIIPGRGRNSPQGRGVLRDEVQAWLTQDPLKRVVLAFATALPRHGGAGALYVLLRKYKKSHGKILWQKYPLNSET</sequence>
<evidence type="ECO:0000313" key="3">
    <source>
        <dbReference type="EMBL" id="ACV68963.1"/>
    </source>
</evidence>
<keyword evidence="4" id="KW-1185">Reference proteome</keyword>